<comment type="caution">
    <text evidence="1">The sequence shown here is derived from an EMBL/GenBank/DDBJ whole genome shotgun (WGS) entry which is preliminary data.</text>
</comment>
<reference evidence="1 2" key="1">
    <citation type="journal article" date="2016" name="Syst. Appl. Microbiol.">
        <title>Pararhizobium polonicum sp. nov. isolated from tumors on stone fruit rootstocks.</title>
        <authorList>
            <person name="Pulawska J."/>
            <person name="Kuzmanovic N."/>
            <person name="Willems A."/>
            <person name="Pothier J.F."/>
        </authorList>
    </citation>
    <scope>NUCLEOTIDE SEQUENCE [LARGE SCALE GENOMIC DNA]</scope>
    <source>
        <strain evidence="1 2">F5.1</strain>
    </source>
</reference>
<evidence type="ECO:0000313" key="2">
    <source>
        <dbReference type="Proteomes" id="UP000093111"/>
    </source>
</evidence>
<proteinExistence type="predicted"/>
<accession>A0A1C7P3I9</accession>
<sequence length="115" mass="13523">MDNETVQLSRQRNDVILRAFWGRENLWQSKLVGLHELNWLSSGRAFAVAPEPHWHEDFLARWRTATGEHGTRRPERRTLLAELADKLSLIDIDDRTLKEADIDSLINCLRDHHHH</sequence>
<dbReference type="STRING" id="1612624.ADU59_08995"/>
<dbReference type="Proteomes" id="UP000093111">
    <property type="component" value="Unassembled WGS sequence"/>
</dbReference>
<gene>
    <name evidence="1" type="ORF">ADU59_08995</name>
</gene>
<protein>
    <submittedName>
        <fullName evidence="1">Uncharacterized protein</fullName>
    </submittedName>
</protein>
<organism evidence="1 2">
    <name type="scientific">Pararhizobium polonicum</name>
    <dbReference type="NCBI Taxonomy" id="1612624"/>
    <lineage>
        <taxon>Bacteria</taxon>
        <taxon>Pseudomonadati</taxon>
        <taxon>Pseudomonadota</taxon>
        <taxon>Alphaproteobacteria</taxon>
        <taxon>Hyphomicrobiales</taxon>
        <taxon>Rhizobiaceae</taxon>
        <taxon>Rhizobium/Agrobacterium group</taxon>
        <taxon>Pararhizobium</taxon>
    </lineage>
</organism>
<name>A0A1C7P3I9_9HYPH</name>
<dbReference type="EMBL" id="LGLV01000006">
    <property type="protein sequence ID" value="OBZ95536.1"/>
    <property type="molecule type" value="Genomic_DNA"/>
</dbReference>
<dbReference type="AlphaFoldDB" id="A0A1C7P3I9"/>
<evidence type="ECO:0000313" key="1">
    <source>
        <dbReference type="EMBL" id="OBZ95536.1"/>
    </source>
</evidence>
<keyword evidence="2" id="KW-1185">Reference proteome</keyword>